<protein>
    <submittedName>
        <fullName evidence="1">Uncharacterized protein</fullName>
    </submittedName>
</protein>
<proteinExistence type="predicted"/>
<evidence type="ECO:0000313" key="2">
    <source>
        <dbReference type="Proteomes" id="UP001159427"/>
    </source>
</evidence>
<accession>A0ABN8LE31</accession>
<organism evidence="1 2">
    <name type="scientific">Porites evermanni</name>
    <dbReference type="NCBI Taxonomy" id="104178"/>
    <lineage>
        <taxon>Eukaryota</taxon>
        <taxon>Metazoa</taxon>
        <taxon>Cnidaria</taxon>
        <taxon>Anthozoa</taxon>
        <taxon>Hexacorallia</taxon>
        <taxon>Scleractinia</taxon>
        <taxon>Fungiina</taxon>
        <taxon>Poritidae</taxon>
        <taxon>Porites</taxon>
    </lineage>
</organism>
<reference evidence="1 2" key="1">
    <citation type="submission" date="2022-05" db="EMBL/GenBank/DDBJ databases">
        <authorList>
            <consortium name="Genoscope - CEA"/>
            <person name="William W."/>
        </authorList>
    </citation>
    <scope>NUCLEOTIDE SEQUENCE [LARGE SCALE GENOMIC DNA]</scope>
</reference>
<name>A0ABN8LE31_9CNID</name>
<keyword evidence="2" id="KW-1185">Reference proteome</keyword>
<dbReference type="Proteomes" id="UP001159427">
    <property type="component" value="Unassembled WGS sequence"/>
</dbReference>
<dbReference type="EMBL" id="CALNXI010000003">
    <property type="protein sequence ID" value="CAH3013803.1"/>
    <property type="molecule type" value="Genomic_DNA"/>
</dbReference>
<comment type="caution">
    <text evidence="1">The sequence shown here is derived from an EMBL/GenBank/DDBJ whole genome shotgun (WGS) entry which is preliminary data.</text>
</comment>
<evidence type="ECO:0000313" key="1">
    <source>
        <dbReference type="EMBL" id="CAH3013803.1"/>
    </source>
</evidence>
<gene>
    <name evidence="1" type="ORF">PEVE_00022424</name>
</gene>
<sequence length="305" mass="35716">MLLSLGFMPIITKPTRITDQTVTLIDHIYTNTPEKLIKSGLCLADISDHLPVFFTMANTLPTNNEPSIKFLWRVRYSNKLNRIIHAAKKNYFSQQFELNKENMKCTWKLISKVKRTKKENTHHTIKKLLRDNRMYIDKQSICDQLNSHFINVGNGLGDKLPKHDIDPSVYLDRIMTPSGFMFRGICPTEVYDKIMSLKVDKLIFFFISFATNYGEHTESALPLLNLLDVLTIHNVYRFQILKFTYLWHKRLLPKLFSNYFQYASNVHKYNTRYASKQNLYVKKVRTNTGKQTIGYAACTVWDKIP</sequence>